<keyword evidence="2" id="KW-1185">Reference proteome</keyword>
<dbReference type="EMBL" id="BOOQ01000050">
    <property type="protein sequence ID" value="GII50266.1"/>
    <property type="molecule type" value="Genomic_DNA"/>
</dbReference>
<accession>A0A8J3UVI1</accession>
<proteinExistence type="predicted"/>
<protein>
    <submittedName>
        <fullName evidence="1">Uncharacterized protein</fullName>
    </submittedName>
</protein>
<evidence type="ECO:0000313" key="1">
    <source>
        <dbReference type="EMBL" id="GII50266.1"/>
    </source>
</evidence>
<organism evidence="1 2">
    <name type="scientific">Planotetraspora silvatica</name>
    <dbReference type="NCBI Taxonomy" id="234614"/>
    <lineage>
        <taxon>Bacteria</taxon>
        <taxon>Bacillati</taxon>
        <taxon>Actinomycetota</taxon>
        <taxon>Actinomycetes</taxon>
        <taxon>Streptosporangiales</taxon>
        <taxon>Streptosporangiaceae</taxon>
        <taxon>Planotetraspora</taxon>
    </lineage>
</organism>
<evidence type="ECO:0000313" key="2">
    <source>
        <dbReference type="Proteomes" id="UP000644610"/>
    </source>
</evidence>
<reference evidence="1" key="1">
    <citation type="submission" date="2021-01" db="EMBL/GenBank/DDBJ databases">
        <title>Whole genome shotgun sequence of Planotetraspora silvatica NBRC 100141.</title>
        <authorList>
            <person name="Komaki H."/>
            <person name="Tamura T."/>
        </authorList>
    </citation>
    <scope>NUCLEOTIDE SEQUENCE</scope>
    <source>
        <strain evidence="1">NBRC 100141</strain>
    </source>
</reference>
<gene>
    <name evidence="1" type="ORF">Psi02_66900</name>
</gene>
<name>A0A8J3UVI1_9ACTN</name>
<dbReference type="AlphaFoldDB" id="A0A8J3UVI1"/>
<sequence length="80" mass="8792">MSRQAALQASCFAGVAISGMRSDTPSWQRYRSLYVGRVLGSAWVTIHGKLSTQLRWLEKGYRSGEPGACNTWTAAKRAVT</sequence>
<dbReference type="Proteomes" id="UP000644610">
    <property type="component" value="Unassembled WGS sequence"/>
</dbReference>
<comment type="caution">
    <text evidence="1">The sequence shown here is derived from an EMBL/GenBank/DDBJ whole genome shotgun (WGS) entry which is preliminary data.</text>
</comment>